<keyword evidence="4" id="KW-0964">Secreted</keyword>
<evidence type="ECO:0000313" key="11">
    <source>
        <dbReference type="Proteomes" id="UP000041254"/>
    </source>
</evidence>
<dbReference type="InParanoid" id="A0A0G4FBS8"/>
<dbReference type="GO" id="GO:0005615">
    <property type="term" value="C:extracellular space"/>
    <property type="evidence" value="ECO:0007669"/>
    <property type="project" value="TreeGrafter"/>
</dbReference>
<evidence type="ECO:0000256" key="2">
    <source>
        <dbReference type="ARBA" id="ARBA00010842"/>
    </source>
</evidence>
<dbReference type="GO" id="GO:0016055">
    <property type="term" value="P:Wnt signaling pathway"/>
    <property type="evidence" value="ECO:0007669"/>
    <property type="project" value="UniProtKB-KW"/>
</dbReference>
<evidence type="ECO:0000256" key="4">
    <source>
        <dbReference type="ARBA" id="ARBA00022525"/>
    </source>
</evidence>
<organism evidence="10 11">
    <name type="scientific">Vitrella brassicaformis (strain CCMP3155)</name>
    <dbReference type="NCBI Taxonomy" id="1169540"/>
    <lineage>
        <taxon>Eukaryota</taxon>
        <taxon>Sar</taxon>
        <taxon>Alveolata</taxon>
        <taxon>Colpodellida</taxon>
        <taxon>Vitrellaceae</taxon>
        <taxon>Vitrella</taxon>
    </lineage>
</organism>
<dbReference type="InterPro" id="IPR006796">
    <property type="entry name" value="Dickkopf_N"/>
</dbReference>
<dbReference type="VEuPathDB" id="CryptoDB:Vbra_14868"/>
<keyword evidence="6 8" id="KW-0732">Signal</keyword>
<name>A0A0G4FBS8_VITBC</name>
<gene>
    <name evidence="10" type="ORF">Vbra_14868</name>
</gene>
<feature type="signal peptide" evidence="8">
    <location>
        <begin position="1"/>
        <end position="27"/>
    </location>
</feature>
<keyword evidence="11" id="KW-1185">Reference proteome</keyword>
<keyword evidence="5" id="KW-0879">Wnt signaling pathway</keyword>
<evidence type="ECO:0000256" key="7">
    <source>
        <dbReference type="ARBA" id="ARBA00023157"/>
    </source>
</evidence>
<evidence type="ECO:0000256" key="3">
    <source>
        <dbReference type="ARBA" id="ARBA00022473"/>
    </source>
</evidence>
<reference evidence="10 11" key="1">
    <citation type="submission" date="2014-11" db="EMBL/GenBank/DDBJ databases">
        <authorList>
            <person name="Zhu J."/>
            <person name="Qi W."/>
            <person name="Song R."/>
        </authorList>
    </citation>
    <scope>NUCLEOTIDE SEQUENCE [LARGE SCALE GENOMIC DNA]</scope>
</reference>
<comment type="subcellular location">
    <subcellularLocation>
        <location evidence="1">Secreted</location>
    </subcellularLocation>
</comment>
<evidence type="ECO:0000259" key="9">
    <source>
        <dbReference type="Pfam" id="PF04706"/>
    </source>
</evidence>
<evidence type="ECO:0000313" key="10">
    <source>
        <dbReference type="EMBL" id="CEM10085.1"/>
    </source>
</evidence>
<proteinExistence type="inferred from homology"/>
<evidence type="ECO:0000256" key="8">
    <source>
        <dbReference type="SAM" id="SignalP"/>
    </source>
</evidence>
<keyword evidence="3" id="KW-0217">Developmental protein</keyword>
<evidence type="ECO:0000256" key="6">
    <source>
        <dbReference type="ARBA" id="ARBA00022729"/>
    </source>
</evidence>
<dbReference type="GO" id="GO:0090090">
    <property type="term" value="P:negative regulation of canonical Wnt signaling pathway"/>
    <property type="evidence" value="ECO:0007669"/>
    <property type="project" value="TreeGrafter"/>
</dbReference>
<evidence type="ECO:0000256" key="1">
    <source>
        <dbReference type="ARBA" id="ARBA00004613"/>
    </source>
</evidence>
<dbReference type="Proteomes" id="UP000041254">
    <property type="component" value="Unassembled WGS sequence"/>
</dbReference>
<comment type="similarity">
    <text evidence="2">Belongs to the dickkopf family.</text>
</comment>
<feature type="chain" id="PRO_5005188860" description="Dickkopf N-terminal cysteine-rich domain-containing protein" evidence="8">
    <location>
        <begin position="28"/>
        <end position="145"/>
    </location>
</feature>
<dbReference type="InterPro" id="IPR039863">
    <property type="entry name" value="DKK1-4"/>
</dbReference>
<evidence type="ECO:0000256" key="5">
    <source>
        <dbReference type="ARBA" id="ARBA00022687"/>
    </source>
</evidence>
<dbReference type="GO" id="GO:0048019">
    <property type="term" value="F:receptor antagonist activity"/>
    <property type="evidence" value="ECO:0007669"/>
    <property type="project" value="TreeGrafter"/>
</dbReference>
<keyword evidence="7" id="KW-1015">Disulfide bond</keyword>
<accession>A0A0G4FBS8</accession>
<dbReference type="EMBL" id="CDMY01000400">
    <property type="protein sequence ID" value="CEM10085.1"/>
    <property type="molecule type" value="Genomic_DNA"/>
</dbReference>
<dbReference type="Pfam" id="PF04706">
    <property type="entry name" value="Dickkopf_N"/>
    <property type="match status" value="1"/>
</dbReference>
<protein>
    <recommendedName>
        <fullName evidence="9">Dickkopf N-terminal cysteine-rich domain-containing protein</fullName>
    </recommendedName>
</protein>
<dbReference type="AlphaFoldDB" id="A0A0G4FBS8"/>
<dbReference type="PANTHER" id="PTHR12113">
    <property type="entry name" value="DICKKOPF3-LIKE 3"/>
    <property type="match status" value="1"/>
</dbReference>
<sequence length="145" mass="16066">MALFSRLTLVVLASLLVAVWMPSATMAGKAPCTTTAAPTTADNGLATVDELDEEDFLVYANDAHVVDADDEDEDDEAATSGSLRALGHKCEDDSDCSHGKYCKKKWGKKWGKCKHKHHKKCKHDSECFPGYYCKKKWWGGKCKKH</sequence>
<dbReference type="PANTHER" id="PTHR12113:SF6">
    <property type="entry name" value="DICKKOPF N-TERMINAL CYSTEINE-RICH DOMAIN-CONTAINING PROTEIN"/>
    <property type="match status" value="1"/>
</dbReference>
<feature type="domain" description="Dickkopf N-terminal cysteine-rich" evidence="9">
    <location>
        <begin position="89"/>
        <end position="135"/>
    </location>
</feature>
<dbReference type="GO" id="GO:0039706">
    <property type="term" value="F:co-receptor binding"/>
    <property type="evidence" value="ECO:0007669"/>
    <property type="project" value="TreeGrafter"/>
</dbReference>